<dbReference type="PANTHER" id="PTHR35038:SF8">
    <property type="entry name" value="C-TYPE POLYHEME CYTOCHROME OMCC"/>
    <property type="match status" value="1"/>
</dbReference>
<dbReference type="NCBIfam" id="TIGR03508">
    <property type="entry name" value="decahem_SO"/>
    <property type="match status" value="1"/>
</dbReference>
<protein>
    <submittedName>
        <fullName evidence="6">Decaheme c-type cytochrome, DmsE family</fullName>
    </submittedName>
</protein>
<evidence type="ECO:0000313" key="7">
    <source>
        <dbReference type="Proteomes" id="UP000186819"/>
    </source>
</evidence>
<dbReference type="Pfam" id="PF22678">
    <property type="entry name" value="Cytochrom_c_NrfB-like"/>
    <property type="match status" value="1"/>
</dbReference>
<dbReference type="Gene3D" id="1.10.287.3080">
    <property type="match status" value="2"/>
</dbReference>
<dbReference type="InterPro" id="IPR010177">
    <property type="entry name" value="Paired_CXXCH_1"/>
</dbReference>
<dbReference type="RefSeq" id="WP_076602713.1">
    <property type="nucleotide sequence ID" value="NZ_FTMD01000008.1"/>
</dbReference>
<accession>A0A1N6X836</accession>
<dbReference type="GO" id="GO:0016491">
    <property type="term" value="F:oxidoreductase activity"/>
    <property type="evidence" value="ECO:0007669"/>
    <property type="project" value="TreeGrafter"/>
</dbReference>
<dbReference type="InterPro" id="IPR053875">
    <property type="entry name" value="Cytochrom_c_NrfB-like_dom"/>
</dbReference>
<dbReference type="InterPro" id="IPR020015">
    <property type="entry name" value="Decahaem_cyt-c_DmsE"/>
</dbReference>
<dbReference type="PANTHER" id="PTHR35038">
    <property type="entry name" value="DISSIMILATORY SULFITE REDUCTASE SIRA"/>
    <property type="match status" value="1"/>
</dbReference>
<dbReference type="InterPro" id="IPR036280">
    <property type="entry name" value="Multihaem_cyt_sf"/>
</dbReference>
<organism evidence="6 7">
    <name type="scientific">Aromatoleum tolulyticum</name>
    <dbReference type="NCBI Taxonomy" id="34027"/>
    <lineage>
        <taxon>Bacteria</taxon>
        <taxon>Pseudomonadati</taxon>
        <taxon>Pseudomonadota</taxon>
        <taxon>Betaproteobacteria</taxon>
        <taxon>Rhodocyclales</taxon>
        <taxon>Rhodocyclaceae</taxon>
        <taxon>Aromatoleum</taxon>
    </lineage>
</organism>
<keyword evidence="1 3" id="KW-0732">Signal</keyword>
<evidence type="ECO:0000313" key="6">
    <source>
        <dbReference type="EMBL" id="SIQ98518.1"/>
    </source>
</evidence>
<dbReference type="Proteomes" id="UP000186819">
    <property type="component" value="Unassembled WGS sequence"/>
</dbReference>
<evidence type="ECO:0000256" key="2">
    <source>
        <dbReference type="SAM" id="MobiDB-lite"/>
    </source>
</evidence>
<evidence type="ECO:0000256" key="1">
    <source>
        <dbReference type="ARBA" id="ARBA00022729"/>
    </source>
</evidence>
<evidence type="ECO:0000259" key="4">
    <source>
        <dbReference type="Pfam" id="PF09699"/>
    </source>
</evidence>
<proteinExistence type="predicted"/>
<name>A0A1N6X836_9RHOO</name>
<keyword evidence="7" id="KW-1185">Reference proteome</keyword>
<evidence type="ECO:0000259" key="5">
    <source>
        <dbReference type="Pfam" id="PF22678"/>
    </source>
</evidence>
<gene>
    <name evidence="6" type="ORF">SAMN05421829_108232</name>
</gene>
<feature type="domain" description="Doubled CXXCH motif" evidence="4">
    <location>
        <begin position="224"/>
        <end position="261"/>
    </location>
</feature>
<feature type="region of interest" description="Disordered" evidence="2">
    <location>
        <begin position="75"/>
        <end position="103"/>
    </location>
</feature>
<dbReference type="NCBIfam" id="TIGR01905">
    <property type="entry name" value="paired_CXXCH_1"/>
    <property type="match status" value="3"/>
</dbReference>
<dbReference type="EMBL" id="FTMD01000008">
    <property type="protein sequence ID" value="SIQ98518.1"/>
    <property type="molecule type" value="Genomic_DNA"/>
</dbReference>
<dbReference type="Pfam" id="PF09699">
    <property type="entry name" value="Paired_CXXCH_1"/>
    <property type="match status" value="2"/>
</dbReference>
<feature type="domain" description="Doubled CXXCH motif" evidence="4">
    <location>
        <begin position="175"/>
        <end position="217"/>
    </location>
</feature>
<reference evidence="7" key="1">
    <citation type="submission" date="2017-01" db="EMBL/GenBank/DDBJ databases">
        <authorList>
            <person name="Varghese N."/>
            <person name="Submissions S."/>
        </authorList>
    </citation>
    <scope>NUCLEOTIDE SEQUENCE [LARGE SCALE GENOMIC DNA]</scope>
    <source>
        <strain evidence="7">ATCC 51758</strain>
    </source>
</reference>
<dbReference type="InterPro" id="IPR051829">
    <property type="entry name" value="Multiheme_Cytochr_ET"/>
</dbReference>
<feature type="domain" description="Cytochrome c-type protein NrfB-like" evidence="5">
    <location>
        <begin position="70"/>
        <end position="151"/>
    </location>
</feature>
<dbReference type="STRING" id="34027.SAMN05421829_108232"/>
<sequence length="315" mass="34391">MSKQAGGIRKWMLALLAGAALIGHAYAAKDIVQVGDAVCTRCHDEGEAKPVLSIGQTRHGTMADKKAGTCTACHGESPTHVSKPSDVTERPKPTVNFGPKSSTPIEERNQVCLNCHQGGQRTHWQTGPHAAANLECTSCHKIHSSEDPVRDRQTQPDVCFSCHKEQRAQVMRPNHHPIPERKVVCVDCHNPHGSAGPKLMQRDSVVATCYTCHMEKRGPFVRSHQPVTEDCTICHTPHGSVNDNLLKQRAPFLCQQCHENQTHQQMVPNPEGAVSGAASFATKLIVGRGCLNCHTNIHGTNNPFDDTNSGRALRR</sequence>
<dbReference type="Gene3D" id="3.90.10.10">
    <property type="entry name" value="Cytochrome C3"/>
    <property type="match status" value="1"/>
</dbReference>
<feature type="signal peptide" evidence="3">
    <location>
        <begin position="1"/>
        <end position="27"/>
    </location>
</feature>
<dbReference type="SUPFAM" id="SSF48695">
    <property type="entry name" value="Multiheme cytochromes"/>
    <property type="match status" value="1"/>
</dbReference>
<feature type="chain" id="PRO_5012003551" evidence="3">
    <location>
        <begin position="28"/>
        <end position="315"/>
    </location>
</feature>
<dbReference type="AlphaFoldDB" id="A0A1N6X836"/>
<evidence type="ECO:0000256" key="3">
    <source>
        <dbReference type="SAM" id="SignalP"/>
    </source>
</evidence>